<keyword evidence="3" id="KW-1185">Reference proteome</keyword>
<accession>A0A179DEB6</accession>
<sequence length="270" mass="30356">MKLKFSYPLFFSGLIALSTLGACNQNAKTADNDADSTKMDKKMSIEPLTETDDFANAKLMIKDVKTEMVGTDSVKMMVNYDVTNYELTKQTMDMNSGECANSDKGQHIHFIMDNKPYQALYKPENTVNLPLNSEHYLLSFLSRSYHLSVKAPDAAVVVHFKIDEKGNYVKLEDAKTPMLFYSRPKGEYAGKDTQNLLLDFYVKNATLAADGYKVKVAINDTTFTVDKWQPYFIKNAPMGDLKVKIQLQDASGKDVSGDNTMVERTVTLKQ</sequence>
<dbReference type="EMBL" id="LWHJ01000028">
    <property type="protein sequence ID" value="OAQ39244.1"/>
    <property type="molecule type" value="Genomic_DNA"/>
</dbReference>
<proteinExistence type="predicted"/>
<dbReference type="Proteomes" id="UP000078459">
    <property type="component" value="Unassembled WGS sequence"/>
</dbReference>
<evidence type="ECO:0008006" key="4">
    <source>
        <dbReference type="Google" id="ProtNLM"/>
    </source>
</evidence>
<feature type="chain" id="PRO_5008100414" description="Phosphopeptide-binding protein" evidence="1">
    <location>
        <begin position="22"/>
        <end position="270"/>
    </location>
</feature>
<name>A0A179DEB6_9SPHI</name>
<reference evidence="2 3" key="1">
    <citation type="submission" date="2016-04" db="EMBL/GenBank/DDBJ databases">
        <authorList>
            <person name="Evans L.H."/>
            <person name="Alamgir A."/>
            <person name="Owens N."/>
            <person name="Weber N.D."/>
            <person name="Virtaneva K."/>
            <person name="Barbian K."/>
            <person name="Babar A."/>
            <person name="Rosenke K."/>
        </authorList>
    </citation>
    <scope>NUCLEOTIDE SEQUENCE [LARGE SCALE GENOMIC DNA]</scope>
    <source>
        <strain evidence="2 3">CCM 8644</strain>
    </source>
</reference>
<evidence type="ECO:0000313" key="3">
    <source>
        <dbReference type="Proteomes" id="UP000078459"/>
    </source>
</evidence>
<gene>
    <name evidence="2" type="ORF">A5893_11295</name>
</gene>
<dbReference type="OrthoDB" id="647046at2"/>
<evidence type="ECO:0000256" key="1">
    <source>
        <dbReference type="SAM" id="SignalP"/>
    </source>
</evidence>
<organism evidence="2 3">
    <name type="scientific">Pedobacter psychrophilus</name>
    <dbReference type="NCBI Taxonomy" id="1826909"/>
    <lineage>
        <taxon>Bacteria</taxon>
        <taxon>Pseudomonadati</taxon>
        <taxon>Bacteroidota</taxon>
        <taxon>Sphingobacteriia</taxon>
        <taxon>Sphingobacteriales</taxon>
        <taxon>Sphingobacteriaceae</taxon>
        <taxon>Pedobacter</taxon>
    </lineage>
</organism>
<reference evidence="2 3" key="2">
    <citation type="submission" date="2016-06" db="EMBL/GenBank/DDBJ databases">
        <title>Pedobacter psychrophilus sp. nov., isolated from Antarctic fragmentary rock.</title>
        <authorList>
            <person name="Svec P."/>
        </authorList>
    </citation>
    <scope>NUCLEOTIDE SEQUENCE [LARGE SCALE GENOMIC DNA]</scope>
    <source>
        <strain evidence="2 3">CCM 8644</strain>
    </source>
</reference>
<comment type="caution">
    <text evidence="2">The sequence shown here is derived from an EMBL/GenBank/DDBJ whole genome shotgun (WGS) entry which is preliminary data.</text>
</comment>
<feature type="signal peptide" evidence="1">
    <location>
        <begin position="1"/>
        <end position="21"/>
    </location>
</feature>
<dbReference type="AlphaFoldDB" id="A0A179DEB6"/>
<dbReference type="STRING" id="1826909.A5893_11295"/>
<protein>
    <recommendedName>
        <fullName evidence="4">Phosphopeptide-binding protein</fullName>
    </recommendedName>
</protein>
<dbReference type="PROSITE" id="PS51257">
    <property type="entry name" value="PROKAR_LIPOPROTEIN"/>
    <property type="match status" value="1"/>
</dbReference>
<keyword evidence="1" id="KW-0732">Signal</keyword>
<dbReference type="RefSeq" id="WP_068822768.1">
    <property type="nucleotide sequence ID" value="NZ_LWHJ01000028.1"/>
</dbReference>
<evidence type="ECO:0000313" key="2">
    <source>
        <dbReference type="EMBL" id="OAQ39244.1"/>
    </source>
</evidence>